<dbReference type="NCBIfam" id="NF040576">
    <property type="entry name" value="T2SS_GspM_XpsM"/>
    <property type="match status" value="1"/>
</dbReference>
<evidence type="ECO:0000313" key="3">
    <source>
        <dbReference type="Proteomes" id="UP000271868"/>
    </source>
</evidence>
<keyword evidence="1" id="KW-0812">Transmembrane</keyword>
<gene>
    <name evidence="2" type="ORF">EDC60_0271</name>
</gene>
<evidence type="ECO:0000256" key="1">
    <source>
        <dbReference type="SAM" id="Phobius"/>
    </source>
</evidence>
<dbReference type="AlphaFoldDB" id="A0AAX1X0I8"/>
<dbReference type="Pfam" id="PF10741">
    <property type="entry name" value="T2SSM_b"/>
    <property type="match status" value="1"/>
</dbReference>
<dbReference type="EMBL" id="RJVL01000001">
    <property type="protein sequence ID" value="ROR50518.1"/>
    <property type="molecule type" value="Genomic_DNA"/>
</dbReference>
<reference evidence="2 3" key="1">
    <citation type="submission" date="2018-11" db="EMBL/GenBank/DDBJ databases">
        <title>Genomic Encyclopedia of Type Strains, Phase IV (KMG-IV): sequencing the most valuable type-strain genomes for metagenomic binning, comparative biology and taxonomic classification.</title>
        <authorList>
            <person name="Goeker M."/>
        </authorList>
    </citation>
    <scope>NUCLEOTIDE SEQUENCE [LARGE SCALE GENOMIC DNA]</scope>
    <source>
        <strain evidence="2 3">DSM 15985</strain>
    </source>
</reference>
<evidence type="ECO:0000313" key="2">
    <source>
        <dbReference type="EMBL" id="ROR50518.1"/>
    </source>
</evidence>
<name>A0AAX1X0I8_9BURK</name>
<keyword evidence="1" id="KW-1133">Transmembrane helix</keyword>
<sequence length="186" mass="20400">MRRVSSREVAILMGTLALIMLPVALLGWYVVGKHQWAQQQLEQLEPRYARLLGLEAQRAEIETVKAKASAARTQFVYPSTQDANQTGNSAQQRVRDIFSAAGLQVISSQVLPAKEEKGFDRIPLTLRTEGELLAVQSALAVLSSQLPVIVINELEVQVQGGIANQNPKVAPKLSAQFSLSVLRERS</sequence>
<protein>
    <submittedName>
        <fullName evidence="2">General secretion pathway protein M</fullName>
    </submittedName>
</protein>
<accession>A0AAX1X0I8</accession>
<proteinExistence type="predicted"/>
<comment type="caution">
    <text evidence="2">The sequence shown here is derived from an EMBL/GenBank/DDBJ whole genome shotgun (WGS) entry which is preliminary data.</text>
</comment>
<dbReference type="Proteomes" id="UP000271868">
    <property type="component" value="Unassembled WGS sequence"/>
</dbReference>
<organism evidence="2 3">
    <name type="scientific">Diaphorobacter nitroreducens</name>
    <dbReference type="NCBI Taxonomy" id="164759"/>
    <lineage>
        <taxon>Bacteria</taxon>
        <taxon>Pseudomonadati</taxon>
        <taxon>Pseudomonadota</taxon>
        <taxon>Betaproteobacteria</taxon>
        <taxon>Burkholderiales</taxon>
        <taxon>Comamonadaceae</taxon>
        <taxon>Diaphorobacter</taxon>
    </lineage>
</organism>
<keyword evidence="1" id="KW-0472">Membrane</keyword>
<dbReference type="InterPro" id="IPR034756">
    <property type="entry name" value="T2SSM_b"/>
</dbReference>
<keyword evidence="3" id="KW-1185">Reference proteome</keyword>
<feature type="transmembrane region" description="Helical" evidence="1">
    <location>
        <begin position="9"/>
        <end position="31"/>
    </location>
</feature>